<evidence type="ECO:0000313" key="2">
    <source>
        <dbReference type="Proteomes" id="UP001190640"/>
    </source>
</evidence>
<dbReference type="GO" id="GO:0007399">
    <property type="term" value="P:nervous system development"/>
    <property type="evidence" value="ECO:0007669"/>
    <property type="project" value="TreeGrafter"/>
</dbReference>
<evidence type="ECO:0000313" key="3">
    <source>
        <dbReference type="RefSeq" id="XP_054836385.1"/>
    </source>
</evidence>
<protein>
    <submittedName>
        <fullName evidence="3">Transmembrane protein 223</fullName>
    </submittedName>
</protein>
<keyword evidence="1" id="KW-0472">Membrane</keyword>
<reference evidence="3" key="1">
    <citation type="submission" date="2025-08" db="UniProtKB">
        <authorList>
            <consortium name="RefSeq"/>
        </authorList>
    </citation>
    <scope>IDENTIFICATION</scope>
    <source>
        <tissue evidence="3">Blood</tissue>
    </source>
</reference>
<keyword evidence="2" id="KW-1185">Reference proteome</keyword>
<dbReference type="InterPro" id="IPR045325">
    <property type="entry name" value="TMEM70/TMEM186/TMEM223"/>
</dbReference>
<dbReference type="GeneID" id="129330378"/>
<dbReference type="Proteomes" id="UP001190640">
    <property type="component" value="Chromosome 1"/>
</dbReference>
<dbReference type="PANTHER" id="PTHR14549">
    <property type="entry name" value="TRANSMEMBRANE PROTEIN 223"/>
    <property type="match status" value="1"/>
</dbReference>
<accession>A0AA97JET5</accession>
<dbReference type="InterPro" id="IPR026100">
    <property type="entry name" value="Tmem223"/>
</dbReference>
<gene>
    <name evidence="3" type="primary">TMEM223</name>
</gene>
<dbReference type="AlphaFoldDB" id="A0AA97JET5"/>
<dbReference type="RefSeq" id="XP_054836385.1">
    <property type="nucleotide sequence ID" value="XM_054980410.1"/>
</dbReference>
<dbReference type="GO" id="GO:0005739">
    <property type="term" value="C:mitochondrion"/>
    <property type="evidence" value="ECO:0007669"/>
    <property type="project" value="TreeGrafter"/>
</dbReference>
<dbReference type="CTD" id="79064"/>
<sequence length="262" mass="29113">MLRCTWGSGGRIWRSGVGGSRGLGLFRSWCAPGAPCPVRSWSWGASRGHSAEKTPWRWEVAAAAAARGVHNSFPLDARVPRDVLLFQHERGRFFRILGLFCAGQFLFWAYLAHFAFHSLRDTGAKRPESDSQQGGRPLPTLPGGATLNLGSNKWRFGFTTSCLTVGSLILVAGYIFSRRSVSRVLLHRGGQEVTLTTYYPFGLTSSFTVPLRQISCMSHRSEVPAMIPLKIKGRPFYFLLDKQGRITNSNLFDITVGAYRKL</sequence>
<feature type="transmembrane region" description="Helical" evidence="1">
    <location>
        <begin position="156"/>
        <end position="176"/>
    </location>
</feature>
<dbReference type="KEGG" id="emc:129330378"/>
<organism evidence="2 3">
    <name type="scientific">Eublepharis macularius</name>
    <name type="common">Leopard gecko</name>
    <name type="synonym">Cyrtodactylus macularius</name>
    <dbReference type="NCBI Taxonomy" id="481883"/>
    <lineage>
        <taxon>Eukaryota</taxon>
        <taxon>Metazoa</taxon>
        <taxon>Chordata</taxon>
        <taxon>Craniata</taxon>
        <taxon>Vertebrata</taxon>
        <taxon>Euteleostomi</taxon>
        <taxon>Lepidosauria</taxon>
        <taxon>Squamata</taxon>
        <taxon>Bifurcata</taxon>
        <taxon>Gekkota</taxon>
        <taxon>Eublepharidae</taxon>
        <taxon>Eublepharinae</taxon>
        <taxon>Eublepharis</taxon>
    </lineage>
</organism>
<keyword evidence="1 3" id="KW-0812">Transmembrane</keyword>
<dbReference type="PANTHER" id="PTHR14549:SF2">
    <property type="entry name" value="TRANSMEMBRANE PROTEIN 223"/>
    <property type="match status" value="1"/>
</dbReference>
<dbReference type="Pfam" id="PF06979">
    <property type="entry name" value="TMEM70"/>
    <property type="match status" value="1"/>
</dbReference>
<keyword evidence="1" id="KW-1133">Transmembrane helix</keyword>
<name>A0AA97JET5_EUBMA</name>
<proteinExistence type="predicted"/>
<evidence type="ECO:0000256" key="1">
    <source>
        <dbReference type="SAM" id="Phobius"/>
    </source>
</evidence>
<feature type="transmembrane region" description="Helical" evidence="1">
    <location>
        <begin position="96"/>
        <end position="116"/>
    </location>
</feature>